<dbReference type="SUPFAM" id="SSF144232">
    <property type="entry name" value="HIT/MYND zinc finger-like"/>
    <property type="match status" value="1"/>
</dbReference>
<comment type="similarity">
    <text evidence="8 9">Belongs to the peptidase M24A family. Methionine aminopeptidase type 1 subfamily.</text>
</comment>
<keyword evidence="4 8" id="KW-0479">Metal-binding</keyword>
<feature type="binding site" evidence="8">
    <location>
        <position position="192"/>
    </location>
    <ligand>
        <name>a protein</name>
        <dbReference type="ChEBI" id="CHEBI:16541"/>
    </ligand>
    <ligandPart>
        <name>N-terminal L-methionine residue</name>
        <dbReference type="ChEBI" id="CHEBI:64731"/>
    </ligandPart>
</feature>
<dbReference type="PANTHER" id="PTHR43330:SF7">
    <property type="entry name" value="METHIONINE AMINOPEPTIDASE 1"/>
    <property type="match status" value="1"/>
</dbReference>
<dbReference type="EMBL" id="QEAQ01000149">
    <property type="protein sequence ID" value="TPX54581.1"/>
    <property type="molecule type" value="Genomic_DNA"/>
</dbReference>
<dbReference type="GO" id="GO:0070006">
    <property type="term" value="F:metalloaminopeptidase activity"/>
    <property type="evidence" value="ECO:0007669"/>
    <property type="project" value="UniProtKB-UniRule"/>
</dbReference>
<dbReference type="Pfam" id="PF15801">
    <property type="entry name" value="zf-C6H2"/>
    <property type="match status" value="1"/>
</dbReference>
<evidence type="ECO:0000256" key="6">
    <source>
        <dbReference type="ARBA" id="ARBA00022801"/>
    </source>
</evidence>
<feature type="binding site" evidence="8">
    <location>
        <position position="290"/>
    </location>
    <ligand>
        <name>a protein</name>
        <dbReference type="ChEBI" id="CHEBI:16541"/>
    </ligand>
    <ligandPart>
        <name>N-terminal L-methionine residue</name>
        <dbReference type="ChEBI" id="CHEBI:64731"/>
    </ligandPart>
</feature>
<dbReference type="InterPro" id="IPR036005">
    <property type="entry name" value="Creatinase/aminopeptidase-like"/>
</dbReference>
<evidence type="ECO:0000313" key="12">
    <source>
        <dbReference type="EMBL" id="TPX54581.1"/>
    </source>
</evidence>
<dbReference type="GO" id="GO:0004239">
    <property type="term" value="F:initiator methionyl aminopeptidase activity"/>
    <property type="evidence" value="ECO:0007669"/>
    <property type="project" value="UniProtKB-UniRule"/>
</dbReference>
<dbReference type="PROSITE" id="PS52013">
    <property type="entry name" value="ZF_C6H2"/>
    <property type="match status" value="1"/>
</dbReference>
<evidence type="ECO:0000256" key="5">
    <source>
        <dbReference type="ARBA" id="ARBA00022771"/>
    </source>
</evidence>
<evidence type="ECO:0000259" key="11">
    <source>
        <dbReference type="PROSITE" id="PS52013"/>
    </source>
</evidence>
<dbReference type="InterPro" id="IPR000994">
    <property type="entry name" value="Pept_M24"/>
</dbReference>
<feature type="binding site" evidence="8">
    <location>
        <position position="283"/>
    </location>
    <ligand>
        <name>Zn(2+)</name>
        <dbReference type="ChEBI" id="CHEBI:29105"/>
        <label>4</label>
        <note>catalytic</note>
    </ligand>
</feature>
<keyword evidence="1 8" id="KW-0031">Aminopeptidase</keyword>
<feature type="domain" description="C6H2-type" evidence="11">
    <location>
        <begin position="6"/>
        <end position="58"/>
    </location>
</feature>
<dbReference type="NCBIfam" id="TIGR00500">
    <property type="entry name" value="met_pdase_I"/>
    <property type="match status" value="1"/>
</dbReference>
<evidence type="ECO:0000313" key="13">
    <source>
        <dbReference type="Proteomes" id="UP000318582"/>
    </source>
</evidence>
<dbReference type="PROSITE" id="PS00680">
    <property type="entry name" value="MAP_1"/>
    <property type="match status" value="1"/>
</dbReference>
<sequence>MDDTMNHVCDWCGKPAKLRCPTCMKLDIAAGSQFCSQDCFQGAWSTHKAIHKTKSAAVANGTVKAFNPWPTFKYSGALRPVYPLTVKREVPVHIGRPDYAVGGRPLSEMSLRGSSKIEVLTADEIEKMRTTCRISREVLNAGAKAIKVGVTTDELDRVVHEACIERDAYPSPLNYYGFPKSCCTSVNEVICHGIPDGYEIQDGDLVNLDVSCMYDGFHGDLNETYCVGNVDAVGRKLVANTRRCLDVAIASVKPGMLYRDVGNIVQKLAHAEGFSVVRSYCGHGINRNFHPPPNVPHYARNKAVGVMKAGHTFTIEPMISEGTWHDQQWPDGWTVTTIDGKRSAQFEETLLVTETGCEVLTKNFEYTM</sequence>
<comment type="subcellular location">
    <subcellularLocation>
        <location evidence="8">Cytoplasm</location>
    </subcellularLocation>
</comment>
<dbReference type="InterPro" id="IPR001714">
    <property type="entry name" value="Pept_M24_MAP"/>
</dbReference>
<feature type="binding site" evidence="8">
    <location>
        <position position="209"/>
    </location>
    <ligand>
        <name>Zn(2+)</name>
        <dbReference type="ChEBI" id="CHEBI:29105"/>
        <label>3</label>
    </ligand>
</feature>
<feature type="binding site" evidence="8">
    <location>
        <position position="220"/>
    </location>
    <ligand>
        <name>Zn(2+)</name>
        <dbReference type="ChEBI" id="CHEBI:29105"/>
        <label>4</label>
        <note>catalytic</note>
    </ligand>
</feature>
<comment type="function">
    <text evidence="8 10">Cotranslationally removes the N-terminal methionine from nascent proteins. The N-terminal methionine is often cleaved when the second residue in the primary sequence is small and uncharged (Met-Ala-, Cys, Gly, Pro, Ser, Thr, or Val).</text>
</comment>
<evidence type="ECO:0000256" key="4">
    <source>
        <dbReference type="ARBA" id="ARBA00022723"/>
    </source>
</evidence>
<comment type="cofactor">
    <cofactor evidence="10">
        <name>Co(2+)</name>
        <dbReference type="ChEBI" id="CHEBI:48828"/>
    </cofactor>
    <cofactor evidence="10">
        <name>Zn(2+)</name>
        <dbReference type="ChEBI" id="CHEBI:29105"/>
    </cofactor>
    <cofactor evidence="10">
        <name>Mn(2+)</name>
        <dbReference type="ChEBI" id="CHEBI:29035"/>
    </cofactor>
    <cofactor evidence="10">
        <name>Fe(2+)</name>
        <dbReference type="ChEBI" id="CHEBI:29033"/>
    </cofactor>
    <text evidence="10">Binds 2 divalent metal cations per subunit. Has a high-affinity and a low affinity metal-binding site. The true nature of the physiological cofactor is under debate. The enzyme is active with cobalt, zinc, manganese or divalent iron ions.</text>
</comment>
<evidence type="ECO:0000256" key="2">
    <source>
        <dbReference type="ARBA" id="ARBA00022490"/>
    </source>
</evidence>
<evidence type="ECO:0000256" key="9">
    <source>
        <dbReference type="PROSITE-ProRule" id="PRU01357"/>
    </source>
</evidence>
<keyword evidence="6 8" id="KW-0378">Hydrolase</keyword>
<dbReference type="EC" id="3.4.11.18" evidence="10"/>
<dbReference type="GO" id="GO:0005829">
    <property type="term" value="C:cytosol"/>
    <property type="evidence" value="ECO:0007669"/>
    <property type="project" value="TreeGrafter"/>
</dbReference>
<evidence type="ECO:0000256" key="7">
    <source>
        <dbReference type="ARBA" id="ARBA00022833"/>
    </source>
</evidence>
<keyword evidence="3 8" id="KW-0645">Protease</keyword>
<feature type="binding site" evidence="8">
    <location>
        <position position="220"/>
    </location>
    <ligand>
        <name>Zn(2+)</name>
        <dbReference type="ChEBI" id="CHEBI:29105"/>
        <label>3</label>
    </ligand>
</feature>
<feature type="binding site" evidence="8">
    <location>
        <position position="347"/>
    </location>
    <ligand>
        <name>Zn(2+)</name>
        <dbReference type="ChEBI" id="CHEBI:29105"/>
        <label>4</label>
        <note>catalytic</note>
    </ligand>
</feature>
<dbReference type="Pfam" id="PF00557">
    <property type="entry name" value="Peptidase_M24"/>
    <property type="match status" value="1"/>
</dbReference>
<dbReference type="Proteomes" id="UP000318582">
    <property type="component" value="Unassembled WGS sequence"/>
</dbReference>
<gene>
    <name evidence="12" type="ORF">PhCBS80983_g05874</name>
</gene>
<dbReference type="Gene3D" id="3.90.230.10">
    <property type="entry name" value="Creatinase/methionine aminopeptidase superfamily"/>
    <property type="match status" value="1"/>
</dbReference>
<organism evidence="12 13">
    <name type="scientific">Powellomyces hirtus</name>
    <dbReference type="NCBI Taxonomy" id="109895"/>
    <lineage>
        <taxon>Eukaryota</taxon>
        <taxon>Fungi</taxon>
        <taxon>Fungi incertae sedis</taxon>
        <taxon>Chytridiomycota</taxon>
        <taxon>Chytridiomycota incertae sedis</taxon>
        <taxon>Chytridiomycetes</taxon>
        <taxon>Spizellomycetales</taxon>
        <taxon>Powellomycetaceae</taxon>
        <taxon>Powellomyces</taxon>
    </lineage>
</organism>
<dbReference type="GO" id="GO:0008270">
    <property type="term" value="F:zinc ion binding"/>
    <property type="evidence" value="ECO:0007669"/>
    <property type="project" value="UniProtKB-KW"/>
</dbReference>
<dbReference type="PRINTS" id="PR00599">
    <property type="entry name" value="MAPEPTIDASE"/>
</dbReference>
<keyword evidence="5 9" id="KW-0863">Zinc-finger</keyword>
<dbReference type="Gene3D" id="6.10.140.2220">
    <property type="match status" value="1"/>
</dbReference>
<comment type="catalytic activity">
    <reaction evidence="8 10">
        <text>Release of N-terminal amino acids, preferentially methionine, from peptides and arylamides.</text>
        <dbReference type="EC" id="3.4.11.18"/>
    </reaction>
</comment>
<dbReference type="CDD" id="cd01086">
    <property type="entry name" value="MetAP1"/>
    <property type="match status" value="1"/>
</dbReference>
<accession>A0A507DSZ1</accession>
<dbReference type="PANTHER" id="PTHR43330">
    <property type="entry name" value="METHIONINE AMINOPEPTIDASE"/>
    <property type="match status" value="1"/>
</dbReference>
<reference evidence="12 13" key="1">
    <citation type="journal article" date="2019" name="Sci. Rep.">
        <title>Comparative genomics of chytrid fungi reveal insights into the obligate biotrophic and pathogenic lifestyle of Synchytrium endobioticum.</title>
        <authorList>
            <person name="van de Vossenberg B.T.L.H."/>
            <person name="Warris S."/>
            <person name="Nguyen H.D.T."/>
            <person name="van Gent-Pelzer M.P.E."/>
            <person name="Joly D.L."/>
            <person name="van de Geest H.C."/>
            <person name="Bonants P.J.M."/>
            <person name="Smith D.S."/>
            <person name="Levesque C.A."/>
            <person name="van der Lee T.A.J."/>
        </authorList>
    </citation>
    <scope>NUCLEOTIDE SEQUENCE [LARGE SCALE GENOMIC DNA]</scope>
    <source>
        <strain evidence="12 13">CBS 809.83</strain>
    </source>
</reference>
<evidence type="ECO:0000256" key="3">
    <source>
        <dbReference type="ARBA" id="ARBA00022670"/>
    </source>
</evidence>
<dbReference type="STRING" id="109895.A0A507DSZ1"/>
<comment type="caution">
    <text evidence="12">The sequence shown here is derived from an EMBL/GenBank/DDBJ whole genome shotgun (WGS) entry which is preliminary data.</text>
</comment>
<keyword evidence="7" id="KW-0862">Zinc</keyword>
<keyword evidence="2 8" id="KW-0963">Cytoplasm</keyword>
<protein>
    <recommendedName>
        <fullName evidence="10">Methionine aminopeptidase</fullName>
        <ecNumber evidence="10">3.4.11.18</ecNumber>
    </recommendedName>
</protein>
<dbReference type="GO" id="GO:0006508">
    <property type="term" value="P:proteolysis"/>
    <property type="evidence" value="ECO:0007669"/>
    <property type="project" value="UniProtKB-KW"/>
</dbReference>
<feature type="binding site" evidence="8">
    <location>
        <position position="316"/>
    </location>
    <ligand>
        <name>Zn(2+)</name>
        <dbReference type="ChEBI" id="CHEBI:29105"/>
        <label>4</label>
        <note>catalytic</note>
    </ligand>
</feature>
<dbReference type="InterPro" id="IPR031615">
    <property type="entry name" value="Zfn-C6H2"/>
</dbReference>
<proteinExistence type="inferred from homology"/>
<evidence type="ECO:0000256" key="8">
    <source>
        <dbReference type="HAMAP-Rule" id="MF_03174"/>
    </source>
</evidence>
<dbReference type="InterPro" id="IPR002467">
    <property type="entry name" value="Pept_M24A_MAP1"/>
</dbReference>
<name>A0A507DSZ1_9FUNG</name>
<dbReference type="HAMAP" id="MF_01974">
    <property type="entry name" value="MetAP_1"/>
    <property type="match status" value="1"/>
</dbReference>
<dbReference type="SUPFAM" id="SSF55920">
    <property type="entry name" value="Creatinase/aminopeptidase"/>
    <property type="match status" value="1"/>
</dbReference>
<comment type="subunit">
    <text evidence="8">Associates with the 60S ribosomal subunit of the 80S translational complex.</text>
</comment>
<feature type="binding site" evidence="8">
    <location>
        <position position="347"/>
    </location>
    <ligand>
        <name>Zn(2+)</name>
        <dbReference type="ChEBI" id="CHEBI:29105"/>
        <label>3</label>
    </ligand>
</feature>
<dbReference type="AlphaFoldDB" id="A0A507DSZ1"/>
<keyword evidence="13" id="KW-1185">Reference proteome</keyword>
<evidence type="ECO:0000256" key="10">
    <source>
        <dbReference type="RuleBase" id="RU003653"/>
    </source>
</evidence>
<evidence type="ECO:0000256" key="1">
    <source>
        <dbReference type="ARBA" id="ARBA00022438"/>
    </source>
</evidence>
<comment type="cofactor">
    <cofactor evidence="8">
        <name>Zn(2+)</name>
        <dbReference type="ChEBI" id="CHEBI:29105"/>
    </cofactor>
    <cofactor evidence="8">
        <name>Co(2+)</name>
        <dbReference type="ChEBI" id="CHEBI:48828"/>
    </cofactor>
    <cofactor evidence="8">
        <name>Mn(2+)</name>
        <dbReference type="ChEBI" id="CHEBI:29035"/>
    </cofactor>
    <cofactor evidence="8">
        <name>Fe(2+)</name>
        <dbReference type="ChEBI" id="CHEBI:29033"/>
    </cofactor>
    <text evidence="8">Binds 2 divalent metal cations per subunit. Has a high-affinity and a low affinity metal-binding site. The true nature of the physiological cofactor is under debate. The enzyme is active with zinc, cobalt, manganese or divalent iron ions. Has high activity with zinc; zinc cofactor is transferred into the active site region by the ZNG1 zinc chaperone.</text>
</comment>